<gene>
    <name evidence="9" type="ORF">SAY87_027865</name>
</gene>
<dbReference type="InterPro" id="IPR027417">
    <property type="entry name" value="P-loop_NTPase"/>
</dbReference>
<dbReference type="CDD" id="cd19499">
    <property type="entry name" value="RecA-like_ClpB_Hsp104-like"/>
    <property type="match status" value="1"/>
</dbReference>
<feature type="compositionally biased region" description="Polar residues" evidence="7">
    <location>
        <begin position="592"/>
        <end position="612"/>
    </location>
</feature>
<dbReference type="EMBL" id="JAXIOK010000004">
    <property type="protein sequence ID" value="KAK4772846.1"/>
    <property type="molecule type" value="Genomic_DNA"/>
</dbReference>
<evidence type="ECO:0000256" key="1">
    <source>
        <dbReference type="ARBA" id="ARBA00022737"/>
    </source>
</evidence>
<evidence type="ECO:0000256" key="2">
    <source>
        <dbReference type="ARBA" id="ARBA00022741"/>
    </source>
</evidence>
<organism evidence="9 10">
    <name type="scientific">Trapa incisa</name>
    <dbReference type="NCBI Taxonomy" id="236973"/>
    <lineage>
        <taxon>Eukaryota</taxon>
        <taxon>Viridiplantae</taxon>
        <taxon>Streptophyta</taxon>
        <taxon>Embryophyta</taxon>
        <taxon>Tracheophyta</taxon>
        <taxon>Spermatophyta</taxon>
        <taxon>Magnoliopsida</taxon>
        <taxon>eudicotyledons</taxon>
        <taxon>Gunneridae</taxon>
        <taxon>Pentapetalae</taxon>
        <taxon>rosids</taxon>
        <taxon>malvids</taxon>
        <taxon>Myrtales</taxon>
        <taxon>Lythraceae</taxon>
        <taxon>Trapa</taxon>
    </lineage>
</organism>
<keyword evidence="3" id="KW-0067">ATP-binding</keyword>
<reference evidence="9 10" key="1">
    <citation type="journal article" date="2023" name="Hortic Res">
        <title>Pangenome of water caltrop reveals structural variations and asymmetric subgenome divergence after allopolyploidization.</title>
        <authorList>
            <person name="Zhang X."/>
            <person name="Chen Y."/>
            <person name="Wang L."/>
            <person name="Yuan Y."/>
            <person name="Fang M."/>
            <person name="Shi L."/>
            <person name="Lu R."/>
            <person name="Comes H.P."/>
            <person name="Ma Y."/>
            <person name="Chen Y."/>
            <person name="Huang G."/>
            <person name="Zhou Y."/>
            <person name="Zheng Z."/>
            <person name="Qiu Y."/>
        </authorList>
    </citation>
    <scope>NUCLEOTIDE SEQUENCE [LARGE SCALE GENOMIC DNA]</scope>
    <source>
        <tissue evidence="9">Roots</tissue>
    </source>
</reference>
<dbReference type="AlphaFoldDB" id="A0AAN7QP18"/>
<keyword evidence="4" id="KW-0143">Chaperone</keyword>
<dbReference type="FunFam" id="3.40.50.300:FF:000025">
    <property type="entry name" value="ATP-dependent Clp protease subunit"/>
    <property type="match status" value="1"/>
</dbReference>
<evidence type="ECO:0000313" key="9">
    <source>
        <dbReference type="EMBL" id="KAK4772846.1"/>
    </source>
</evidence>
<dbReference type="InterPro" id="IPR028299">
    <property type="entry name" value="ClpA/B_CS2"/>
</dbReference>
<dbReference type="GO" id="GO:0005524">
    <property type="term" value="F:ATP binding"/>
    <property type="evidence" value="ECO:0007669"/>
    <property type="project" value="UniProtKB-KW"/>
</dbReference>
<dbReference type="InterPro" id="IPR003593">
    <property type="entry name" value="AAA+_ATPase"/>
</dbReference>
<dbReference type="Proteomes" id="UP001345219">
    <property type="component" value="Chromosome 22"/>
</dbReference>
<proteinExistence type="predicted"/>
<feature type="coiled-coil region" evidence="6">
    <location>
        <begin position="294"/>
        <end position="321"/>
    </location>
</feature>
<dbReference type="Gene3D" id="1.10.1780.10">
    <property type="entry name" value="Clp, N-terminal domain"/>
    <property type="match status" value="1"/>
</dbReference>
<dbReference type="SMART" id="SM00382">
    <property type="entry name" value="AAA"/>
    <property type="match status" value="1"/>
</dbReference>
<dbReference type="Pfam" id="PF10431">
    <property type="entry name" value="ClpB_D2-small"/>
    <property type="match status" value="1"/>
</dbReference>
<dbReference type="SMART" id="SM01086">
    <property type="entry name" value="ClpB_D2-small"/>
    <property type="match status" value="1"/>
</dbReference>
<evidence type="ECO:0000256" key="3">
    <source>
        <dbReference type="ARBA" id="ARBA00022840"/>
    </source>
</evidence>
<comment type="caution">
    <text evidence="9">The sequence shown here is derived from an EMBL/GenBank/DDBJ whole genome shotgun (WGS) entry which is preliminary data.</text>
</comment>
<feature type="coiled-coil region" evidence="6">
    <location>
        <begin position="367"/>
        <end position="394"/>
    </location>
</feature>
<evidence type="ECO:0000256" key="5">
    <source>
        <dbReference type="PROSITE-ProRule" id="PRU01251"/>
    </source>
</evidence>
<dbReference type="Gene3D" id="1.10.8.60">
    <property type="match status" value="1"/>
</dbReference>
<evidence type="ECO:0000313" key="10">
    <source>
        <dbReference type="Proteomes" id="UP001345219"/>
    </source>
</evidence>
<dbReference type="PRINTS" id="PR00300">
    <property type="entry name" value="CLPPROTEASEA"/>
</dbReference>
<keyword evidence="10" id="KW-1185">Reference proteome</keyword>
<dbReference type="InterPro" id="IPR019489">
    <property type="entry name" value="Clp_ATPase_C"/>
</dbReference>
<dbReference type="Pfam" id="PF02861">
    <property type="entry name" value="Clp_N"/>
    <property type="match status" value="1"/>
</dbReference>
<dbReference type="Pfam" id="PF07724">
    <property type="entry name" value="AAA_2"/>
    <property type="match status" value="1"/>
</dbReference>
<dbReference type="GO" id="GO:0016887">
    <property type="term" value="F:ATP hydrolysis activity"/>
    <property type="evidence" value="ECO:0007669"/>
    <property type="project" value="InterPro"/>
</dbReference>
<dbReference type="Pfam" id="PF17871">
    <property type="entry name" value="AAA_lid_9"/>
    <property type="match status" value="1"/>
</dbReference>
<evidence type="ECO:0000256" key="7">
    <source>
        <dbReference type="SAM" id="MobiDB-lite"/>
    </source>
</evidence>
<dbReference type="Gene3D" id="3.40.50.300">
    <property type="entry name" value="P-loop containing nucleotide triphosphate hydrolases"/>
    <property type="match status" value="1"/>
</dbReference>
<dbReference type="PROSITE" id="PS00871">
    <property type="entry name" value="CLPAB_2"/>
    <property type="match status" value="1"/>
</dbReference>
<keyword evidence="2" id="KW-0547">Nucleotide-binding</keyword>
<dbReference type="GO" id="GO:0005737">
    <property type="term" value="C:cytoplasm"/>
    <property type="evidence" value="ECO:0007669"/>
    <property type="project" value="TreeGrafter"/>
</dbReference>
<dbReference type="InterPro" id="IPR050130">
    <property type="entry name" value="ClpA_ClpB"/>
</dbReference>
<dbReference type="GO" id="GO:0034605">
    <property type="term" value="P:cellular response to heat"/>
    <property type="evidence" value="ECO:0007669"/>
    <property type="project" value="TreeGrafter"/>
</dbReference>
<dbReference type="InterPro" id="IPR041546">
    <property type="entry name" value="ClpA/ClpB_AAA_lid"/>
</dbReference>
<keyword evidence="1 5" id="KW-0677">Repeat</keyword>
<dbReference type="InterPro" id="IPR036628">
    <property type="entry name" value="Clp_N_dom_sf"/>
</dbReference>
<protein>
    <recommendedName>
        <fullName evidence="8">Clp R domain-containing protein</fullName>
    </recommendedName>
</protein>
<dbReference type="PANTHER" id="PTHR11638">
    <property type="entry name" value="ATP-DEPENDENT CLP PROTEASE"/>
    <property type="match status" value="1"/>
</dbReference>
<evidence type="ECO:0000259" key="8">
    <source>
        <dbReference type="PROSITE" id="PS51903"/>
    </source>
</evidence>
<name>A0AAN7QP18_9MYRT</name>
<dbReference type="InterPro" id="IPR004176">
    <property type="entry name" value="Clp_R_N"/>
</dbReference>
<feature type="region of interest" description="Disordered" evidence="7">
    <location>
        <begin position="592"/>
        <end position="613"/>
    </location>
</feature>
<evidence type="ECO:0000256" key="4">
    <source>
        <dbReference type="ARBA" id="ARBA00023186"/>
    </source>
</evidence>
<dbReference type="PROSITE" id="PS51903">
    <property type="entry name" value="CLP_R"/>
    <property type="match status" value="1"/>
</dbReference>
<dbReference type="Gene3D" id="6.10.140.130">
    <property type="match status" value="1"/>
</dbReference>
<dbReference type="SUPFAM" id="SSF52540">
    <property type="entry name" value="P-loop containing nucleoside triphosphate hydrolases"/>
    <property type="match status" value="2"/>
</dbReference>
<dbReference type="SUPFAM" id="SSF81923">
    <property type="entry name" value="Double Clp-N motif"/>
    <property type="match status" value="1"/>
</dbReference>
<sequence>MDHLGGRFSSPFLNQLCSWESLKEIIAMEMIEIIPRTPSSTSFSGISPRVPLPLISRTILLAHSPFHLNSQATTTFSKWLGGFRPLQLKQRNSASWNGRRYEHLGGSSFMVRCEASRERVFQQQYTEMAWQGIVSSPYVARENKHPIVETEHLMKALLEQKNGLTRRIFSRAGIDYARLLEATDKFLEQQSKVHSESAGSMLGCDLEGLFERASEYKKVYGDSFVSVEHLILSFSHDQRFGQRLFKEFQISLQALKSAIEAIRGSQSVVDRAIDLVDEAAAKLTMEITTKPAALDEICRSVLKLETEKRTLENDTDEASKNRLNFLDAELSILKGKQAQLANQWEDEKSIITRIQSIKAEIDKGRGAELKSESLNSLQGQLKAAEGELNEYMKSGKSMLKREVTGNDIAEIISTWTGIPVTKLQQSEKEKLWLLEEELHKRVIGQDTAVRAVAEAIQRSRTWLSDPHRPIASFMFMGPTGVGKTELAKALASFMLNTEEALVRIDMSEYTEKHAVSRLTGAPPGYVGYEEGGQLTETVRRRPYAVILLDEIDKAHSDVFKVFLPMLDEGRVTDSRGRTVSFTNAIIIMTSNVGSQDIPNPTTKDDGTTPNESNYDKIKQRTLDAARSIFPPEFMNRVDEYIVFQPLEPEQINRIVRLQLNRVEKRIADHNMKIQVKEEAIQHLGRLGYDPKYGARPVKRVIQQNVENELAKGILRGEFKDEDTIVIDVAFSDGKSPQPKLVIGKLNPNPGGSKEGNSEAPSSTP</sequence>
<feature type="region of interest" description="Disordered" evidence="7">
    <location>
        <begin position="733"/>
        <end position="764"/>
    </location>
</feature>
<keyword evidence="6" id="KW-0175">Coiled coil</keyword>
<dbReference type="InterPro" id="IPR001270">
    <property type="entry name" value="ClpA/B"/>
</dbReference>
<feature type="domain" description="Clp R" evidence="8">
    <location>
        <begin position="121"/>
        <end position="265"/>
    </location>
</feature>
<dbReference type="PANTHER" id="PTHR11638:SF18">
    <property type="entry name" value="HEAT SHOCK PROTEIN 104"/>
    <property type="match status" value="1"/>
</dbReference>
<dbReference type="FunFam" id="1.10.8.60:FF:000017">
    <property type="entry name" value="ATP-dependent chaperone ClpB"/>
    <property type="match status" value="1"/>
</dbReference>
<accession>A0AAN7QP18</accession>
<evidence type="ECO:0000256" key="6">
    <source>
        <dbReference type="SAM" id="Coils"/>
    </source>
</evidence>
<dbReference type="InterPro" id="IPR003959">
    <property type="entry name" value="ATPase_AAA_core"/>
</dbReference>